<feature type="compositionally biased region" description="Basic and acidic residues" evidence="1">
    <location>
        <begin position="197"/>
        <end position="245"/>
    </location>
</feature>
<gene>
    <name evidence="2" type="ORF">CC78DRAFT_263481</name>
</gene>
<reference evidence="3" key="1">
    <citation type="journal article" date="2020" name="Stud. Mycol.">
        <title>101 Dothideomycetes genomes: A test case for predicting lifestyles and emergence of pathogens.</title>
        <authorList>
            <person name="Haridas S."/>
            <person name="Albert R."/>
            <person name="Binder M."/>
            <person name="Bloem J."/>
            <person name="LaButti K."/>
            <person name="Salamov A."/>
            <person name="Andreopoulos B."/>
            <person name="Baker S."/>
            <person name="Barry K."/>
            <person name="Bills G."/>
            <person name="Bluhm B."/>
            <person name="Cannon C."/>
            <person name="Castanera R."/>
            <person name="Culley D."/>
            <person name="Daum C."/>
            <person name="Ezra D."/>
            <person name="Gonzalez J."/>
            <person name="Henrissat B."/>
            <person name="Kuo A."/>
            <person name="Liang C."/>
            <person name="Lipzen A."/>
            <person name="Lutzoni F."/>
            <person name="Magnuson J."/>
            <person name="Mondo S."/>
            <person name="Nolan M."/>
            <person name="Ohm R."/>
            <person name="Pangilinan J."/>
            <person name="Park H.-J."/>
            <person name="Ramirez L."/>
            <person name="Alfaro M."/>
            <person name="Sun H."/>
            <person name="Tritt A."/>
            <person name="Yoshinaga Y."/>
            <person name="Zwiers L.-H."/>
            <person name="Turgeon B."/>
            <person name="Goodwin S."/>
            <person name="Spatafora J."/>
            <person name="Crous P."/>
            <person name="Grigoriev I."/>
        </authorList>
    </citation>
    <scope>NUCLEOTIDE SEQUENCE [LARGE SCALE GENOMIC DNA]</scope>
    <source>
        <strain evidence="3">CBS 304.66</strain>
    </source>
</reference>
<feature type="compositionally biased region" description="Basic and acidic residues" evidence="1">
    <location>
        <begin position="112"/>
        <end position="121"/>
    </location>
</feature>
<sequence length="313" mass="35839">MPFTYSRGNAPQYHPRSRQVQSQDLRSFLSQILAIIEGPNFDPEMDCFGSPAPRYSSREAYHKSDVERKVDDKAVHDKLVDTEEVNDEQSEMSSDEEIDEESEKSSDEDEDKGGIVKHEQVPRTSPSPTTESPSPTKQALDQRSHAIESRRAYLAKKQNAEIARKAAETKMKADDEFTQAMNFEFRKLELQRRYKERGKEEAERIQEEQRRKNAKKRLELDITAKTDGLQGDKEVVPTPSPEKKAVAPLTSKSVDEEIARVRSLIQPTGTAFIRVVECYFGKVHKTSPQEQKRLNRIVRGICDIKQGILYLKK</sequence>
<proteinExistence type="predicted"/>
<dbReference type="Proteomes" id="UP000800093">
    <property type="component" value="Unassembled WGS sequence"/>
</dbReference>
<feature type="region of interest" description="Disordered" evidence="1">
    <location>
        <begin position="1"/>
        <end position="22"/>
    </location>
</feature>
<feature type="compositionally biased region" description="Basic and acidic residues" evidence="1">
    <location>
        <begin position="56"/>
        <end position="81"/>
    </location>
</feature>
<protein>
    <submittedName>
        <fullName evidence="2">Uncharacterized protein</fullName>
    </submittedName>
</protein>
<dbReference type="AlphaFoldDB" id="A0A9P4N872"/>
<feature type="region of interest" description="Disordered" evidence="1">
    <location>
        <begin position="197"/>
        <end position="249"/>
    </location>
</feature>
<accession>A0A9P4N872</accession>
<feature type="compositionally biased region" description="Basic and acidic residues" evidence="1">
    <location>
        <begin position="140"/>
        <end position="151"/>
    </location>
</feature>
<organism evidence="2 3">
    <name type="scientific">Lojkania enalia</name>
    <dbReference type="NCBI Taxonomy" id="147567"/>
    <lineage>
        <taxon>Eukaryota</taxon>
        <taxon>Fungi</taxon>
        <taxon>Dikarya</taxon>
        <taxon>Ascomycota</taxon>
        <taxon>Pezizomycotina</taxon>
        <taxon>Dothideomycetes</taxon>
        <taxon>Pleosporomycetidae</taxon>
        <taxon>Pleosporales</taxon>
        <taxon>Pleosporales incertae sedis</taxon>
        <taxon>Lojkania</taxon>
    </lineage>
</organism>
<comment type="caution">
    <text evidence="2">The sequence shown here is derived from an EMBL/GenBank/DDBJ whole genome shotgun (WGS) entry which is preliminary data.</text>
</comment>
<feature type="compositionally biased region" description="Low complexity" evidence="1">
    <location>
        <begin position="124"/>
        <end position="136"/>
    </location>
</feature>
<feature type="compositionally biased region" description="Acidic residues" evidence="1">
    <location>
        <begin position="82"/>
        <end position="111"/>
    </location>
</feature>
<evidence type="ECO:0000313" key="2">
    <source>
        <dbReference type="EMBL" id="KAF2263921.1"/>
    </source>
</evidence>
<keyword evidence="3" id="KW-1185">Reference proteome</keyword>
<name>A0A9P4N872_9PLEO</name>
<evidence type="ECO:0000313" key="3">
    <source>
        <dbReference type="Proteomes" id="UP000800093"/>
    </source>
</evidence>
<evidence type="ECO:0000256" key="1">
    <source>
        <dbReference type="SAM" id="MobiDB-lite"/>
    </source>
</evidence>
<feature type="region of interest" description="Disordered" evidence="1">
    <location>
        <begin position="40"/>
        <end position="158"/>
    </location>
</feature>
<dbReference type="EMBL" id="ML986621">
    <property type="protein sequence ID" value="KAF2263921.1"/>
    <property type="molecule type" value="Genomic_DNA"/>
</dbReference>